<sequence>MDCFPGKNFFRQSPFIDSRKGCFIMETTGKKNMNKYSQLKEKTAHGTKRKPICHLMFDIKNQQSIYPDNFFVDRHWHPECEILYVEKGMLELEHNLNKRVLHQGDIALIDPEDLHEVTGCSNDTIHHAILFDPLLLSTTMKDAFQEDIVDHFLERRVGFTTVLSADRLAYSLVEAQVKDLIECLSHETEYSYYKAKVMLFQLFLTFYEMKLFIPKNANLNEEQRLGIDRYKTIQMYIEEHYKEEIHLEELAALIDCSENYVGRLFKRIQHDSPIHYLIQYRIEKACELLKNTTLSVLDISLEVGFTNVSYFIRQFKEYKKTTPLRYRKSFQSSR</sequence>
<comment type="caution">
    <text evidence="1">The sequence shown here is derived from an EMBL/GenBank/DDBJ whole genome shotgun (WGS) entry which is preliminary data.</text>
</comment>
<evidence type="ECO:0000313" key="2">
    <source>
        <dbReference type="Proteomes" id="UP000308836"/>
    </source>
</evidence>
<name>A0AC61RCQ6_9FIRM</name>
<dbReference type="Proteomes" id="UP000308836">
    <property type="component" value="Unassembled WGS sequence"/>
</dbReference>
<accession>A0AC61RCQ6</accession>
<keyword evidence="2" id="KW-1185">Reference proteome</keyword>
<organism evidence="1 2">
    <name type="scientific">Dubosiella muris</name>
    <dbReference type="NCBI Taxonomy" id="3038133"/>
    <lineage>
        <taxon>Bacteria</taxon>
        <taxon>Bacillati</taxon>
        <taxon>Bacillota</taxon>
        <taxon>Erysipelotrichia</taxon>
        <taxon>Erysipelotrichales</taxon>
        <taxon>Erysipelotrichaceae</taxon>
        <taxon>Dubosiella</taxon>
    </lineage>
</organism>
<reference evidence="1" key="1">
    <citation type="submission" date="2019-04" db="EMBL/GenBank/DDBJ databases">
        <title>Microbes associate with the intestines of laboratory mice.</title>
        <authorList>
            <person name="Navarre W."/>
            <person name="Wong E."/>
            <person name="Huang K."/>
            <person name="Tropini C."/>
            <person name="Ng K."/>
            <person name="Yu B."/>
        </authorList>
    </citation>
    <scope>NUCLEOTIDE SEQUENCE</scope>
    <source>
        <strain evidence="1">NM09_H32</strain>
    </source>
</reference>
<proteinExistence type="predicted"/>
<dbReference type="EMBL" id="SRYG01000002">
    <property type="protein sequence ID" value="TGY67116.1"/>
    <property type="molecule type" value="Genomic_DNA"/>
</dbReference>
<protein>
    <submittedName>
        <fullName evidence="1">AraC family transcriptional regulator</fullName>
    </submittedName>
</protein>
<gene>
    <name evidence="1" type="ORF">E5336_01515</name>
</gene>
<evidence type="ECO:0000313" key="1">
    <source>
        <dbReference type="EMBL" id="TGY67116.1"/>
    </source>
</evidence>